<feature type="chain" id="PRO_5001761768" evidence="6">
    <location>
        <begin position="29"/>
        <end position="534"/>
    </location>
</feature>
<gene>
    <name evidence="8" type="ORF">N180_19690</name>
</gene>
<dbReference type="InterPro" id="IPR050131">
    <property type="entry name" value="Peptidase_S8_subtilisin-like"/>
</dbReference>
<dbReference type="GO" id="GO:0006508">
    <property type="term" value="P:proteolysis"/>
    <property type="evidence" value="ECO:0007669"/>
    <property type="project" value="UniProtKB-KW"/>
</dbReference>
<dbReference type="GO" id="GO:0004252">
    <property type="term" value="F:serine-type endopeptidase activity"/>
    <property type="evidence" value="ECO:0007669"/>
    <property type="project" value="UniProtKB-UniRule"/>
</dbReference>
<accession>A0A081PG47</accession>
<comment type="caution">
    <text evidence="8">The sequence shown here is derived from an EMBL/GenBank/DDBJ whole genome shotgun (WGS) entry which is preliminary data.</text>
</comment>
<reference evidence="8 9" key="1">
    <citation type="journal article" date="1992" name="Int. J. Syst. Bacteriol.">
        <title>Sphingobacterium antarcticus sp. nov. a Psychrotrophic Bacterium from the Soils of Schirmacher Oasis, Antarctica.</title>
        <authorList>
            <person name="Shivaji S."/>
            <person name="Ray M.K."/>
            <person name="Rao N.S."/>
            <person name="Saiserr L."/>
            <person name="Jagannadham M.V."/>
            <person name="Kumar G.S."/>
            <person name="Reddy G."/>
            <person name="Bhargava P.M."/>
        </authorList>
    </citation>
    <scope>NUCLEOTIDE SEQUENCE [LARGE SCALE GENOMIC DNA]</scope>
    <source>
        <strain evidence="8 9">4BY</strain>
    </source>
</reference>
<dbReference type="InterPro" id="IPR036852">
    <property type="entry name" value="Peptidase_S8/S53_dom_sf"/>
</dbReference>
<dbReference type="PANTHER" id="PTHR43806:SF11">
    <property type="entry name" value="CEREVISIN-RELATED"/>
    <property type="match status" value="1"/>
</dbReference>
<evidence type="ECO:0000313" key="8">
    <source>
        <dbReference type="EMBL" id="KEQ29670.1"/>
    </source>
</evidence>
<dbReference type="Proteomes" id="UP000028007">
    <property type="component" value="Unassembled WGS sequence"/>
</dbReference>
<dbReference type="CDD" id="cd07483">
    <property type="entry name" value="Peptidases_S8_Subtilisin_Novo-like"/>
    <property type="match status" value="1"/>
</dbReference>
<dbReference type="PROSITE" id="PS00137">
    <property type="entry name" value="SUBTILASE_HIS"/>
    <property type="match status" value="1"/>
</dbReference>
<evidence type="ECO:0000256" key="6">
    <source>
        <dbReference type="SAM" id="SignalP"/>
    </source>
</evidence>
<keyword evidence="4 5" id="KW-0720">Serine protease</keyword>
<evidence type="ECO:0000256" key="2">
    <source>
        <dbReference type="ARBA" id="ARBA00022670"/>
    </source>
</evidence>
<dbReference type="PRINTS" id="PR00723">
    <property type="entry name" value="SUBTILISIN"/>
</dbReference>
<feature type="active site" description="Charge relay system" evidence="5">
    <location>
        <position position="287"/>
    </location>
</feature>
<dbReference type="InterPro" id="IPR015500">
    <property type="entry name" value="Peptidase_S8_subtilisin-rel"/>
</dbReference>
<dbReference type="InterPro" id="IPR034080">
    <property type="entry name" value="Protease_P7-like_dom"/>
</dbReference>
<keyword evidence="9" id="KW-1185">Reference proteome</keyword>
<dbReference type="PANTHER" id="PTHR43806">
    <property type="entry name" value="PEPTIDASE S8"/>
    <property type="match status" value="1"/>
</dbReference>
<dbReference type="RefSeq" id="WP_037441553.1">
    <property type="nucleotide sequence ID" value="NZ_JNFF01000066.1"/>
</dbReference>
<name>A0A081PG47_9SPHI</name>
<dbReference type="InterPro" id="IPR023828">
    <property type="entry name" value="Peptidase_S8_Ser-AS"/>
</dbReference>
<dbReference type="PROSITE" id="PS00138">
    <property type="entry name" value="SUBTILASE_SER"/>
    <property type="match status" value="1"/>
</dbReference>
<sequence>MNTRQNKLMMRAALSTVFAFGLGFSAFAQQNNNWQNQDLKQDTVFGISTEKAYKELLKGKKAVPVIVGVLDGGVETTHEDLKSVIWTNKKEVAGNGKDDDKNGYIDDVHGWNFLGSAKGSVDHETLELTRILRRDSAKFDKQTAQTVKAEDLPAFEAYQKAKTDFDKQKDEAENAVANISALKGVLDEMVKKMGKDNPDQADFKNVQTQTGMEDRLKGIMVSQLENTTYKDFYESQIKKGLDHYQKQLAYNLNMNYDPRPELVGDNYADSKERFYGNNDVAGPDASHGTHVSGIIAADRTNNLGIKGVADHVQIMGVRSVPDGDERDKDVANAIRYAVENGAKVLNMSFGKAYSWDKKAVDDAVKYAMSKDVLIIQAAGNDNKNLDVEKSFPDRRYEGGGIADAYIVVGASGPKDDKTLKASFSNYGKTTVDVFAPGVQIYSTVPGSKYEAYNGTSMASPVVAGLASLIRSYYPKLKAAQVKEIIMKTVTKVNHDVEISGEEGEEAKVMPFAELSISGGIVNAYEALKLAASYK</sequence>
<dbReference type="Gene3D" id="3.40.50.200">
    <property type="entry name" value="Peptidase S8/S53 domain"/>
    <property type="match status" value="2"/>
</dbReference>
<dbReference type="InterPro" id="IPR022398">
    <property type="entry name" value="Peptidase_S8_His-AS"/>
</dbReference>
<protein>
    <submittedName>
        <fullName evidence="8">Peptidase S8</fullName>
    </submittedName>
</protein>
<feature type="signal peptide" evidence="6">
    <location>
        <begin position="1"/>
        <end position="28"/>
    </location>
</feature>
<dbReference type="SUPFAM" id="SSF52743">
    <property type="entry name" value="Subtilisin-like"/>
    <property type="match status" value="1"/>
</dbReference>
<keyword evidence="3 5" id="KW-0378">Hydrolase</keyword>
<organism evidence="8 9">
    <name type="scientific">Pedobacter antarcticus 4BY</name>
    <dbReference type="NCBI Taxonomy" id="1358423"/>
    <lineage>
        <taxon>Bacteria</taxon>
        <taxon>Pseudomonadati</taxon>
        <taxon>Bacteroidota</taxon>
        <taxon>Sphingobacteriia</taxon>
        <taxon>Sphingobacteriales</taxon>
        <taxon>Sphingobacteriaceae</taxon>
        <taxon>Pedobacter</taxon>
    </lineage>
</organism>
<feature type="domain" description="Peptidase S8/S53" evidence="7">
    <location>
        <begin position="65"/>
        <end position="492"/>
    </location>
</feature>
<dbReference type="InterPro" id="IPR000209">
    <property type="entry name" value="Peptidase_S8/S53_dom"/>
</dbReference>
<dbReference type="EMBL" id="JNFF01000066">
    <property type="protein sequence ID" value="KEQ29670.1"/>
    <property type="molecule type" value="Genomic_DNA"/>
</dbReference>
<evidence type="ECO:0000313" key="9">
    <source>
        <dbReference type="Proteomes" id="UP000028007"/>
    </source>
</evidence>
<evidence type="ECO:0000256" key="1">
    <source>
        <dbReference type="ARBA" id="ARBA00011073"/>
    </source>
</evidence>
<dbReference type="AlphaFoldDB" id="A0A081PG47"/>
<dbReference type="OrthoDB" id="9798386at2"/>
<keyword evidence="2 5" id="KW-0645">Protease</keyword>
<evidence type="ECO:0000256" key="3">
    <source>
        <dbReference type="ARBA" id="ARBA00022801"/>
    </source>
</evidence>
<evidence type="ECO:0000256" key="5">
    <source>
        <dbReference type="PROSITE-ProRule" id="PRU01240"/>
    </source>
</evidence>
<evidence type="ECO:0000256" key="4">
    <source>
        <dbReference type="ARBA" id="ARBA00022825"/>
    </source>
</evidence>
<dbReference type="Pfam" id="PF00082">
    <property type="entry name" value="Peptidase_S8"/>
    <property type="match status" value="1"/>
</dbReference>
<evidence type="ECO:0000259" key="7">
    <source>
        <dbReference type="Pfam" id="PF00082"/>
    </source>
</evidence>
<keyword evidence="6" id="KW-0732">Signal</keyword>
<dbReference type="PROSITE" id="PS51892">
    <property type="entry name" value="SUBTILASE"/>
    <property type="match status" value="1"/>
</dbReference>
<feature type="active site" description="Charge relay system" evidence="5">
    <location>
        <position position="71"/>
    </location>
</feature>
<proteinExistence type="inferred from homology"/>
<dbReference type="eggNOG" id="COG1404">
    <property type="taxonomic scope" value="Bacteria"/>
</dbReference>
<feature type="active site" description="Charge relay system" evidence="5">
    <location>
        <position position="456"/>
    </location>
</feature>
<comment type="similarity">
    <text evidence="1 5">Belongs to the peptidase S8 family.</text>
</comment>